<protein>
    <submittedName>
        <fullName evidence="1">Uncharacterized protein</fullName>
    </submittedName>
</protein>
<sequence>MPDVILDVLRQVLDRHGYTLQAEQLPEACAHHPEQVCALLSAAGTIAATGMQISVLTEPAHLLCDAHNDGDSSSVLFLRERLDQVADALTAALTPHDKAIAALHRTCKALARTDIPVVVASHGSTTAEGHANTATEPTP</sequence>
<accession>A0A3B0A5Z3</accession>
<comment type="caution">
    <text evidence="1">The sequence shown here is derived from an EMBL/GenBank/DDBJ whole genome shotgun (WGS) entry which is preliminary data.</text>
</comment>
<evidence type="ECO:0000313" key="1">
    <source>
        <dbReference type="EMBL" id="RKN55276.1"/>
    </source>
</evidence>
<evidence type="ECO:0000313" key="2">
    <source>
        <dbReference type="Proteomes" id="UP000279968"/>
    </source>
</evidence>
<dbReference type="OrthoDB" id="3391241at2"/>
<reference evidence="1 2" key="1">
    <citation type="journal article" date="2015" name="Int. J. Syst. Evol. Microbiol.">
        <title>Micromonospora costi sp. nov., isolated from a leaf of Costus speciosus.</title>
        <authorList>
            <person name="Thawai C."/>
        </authorList>
    </citation>
    <scope>NUCLEOTIDE SEQUENCE [LARGE SCALE GENOMIC DNA]</scope>
    <source>
        <strain evidence="1 2">CS1-12</strain>
    </source>
</reference>
<organism evidence="1 2">
    <name type="scientific">Micromonospora costi</name>
    <dbReference type="NCBI Taxonomy" id="1530042"/>
    <lineage>
        <taxon>Bacteria</taxon>
        <taxon>Bacillati</taxon>
        <taxon>Actinomycetota</taxon>
        <taxon>Actinomycetes</taxon>
        <taxon>Micromonosporales</taxon>
        <taxon>Micromonosporaceae</taxon>
        <taxon>Micromonospora</taxon>
    </lineage>
</organism>
<dbReference type="AlphaFoldDB" id="A0A3B0A5Z3"/>
<dbReference type="Proteomes" id="UP000279968">
    <property type="component" value="Unassembled WGS sequence"/>
</dbReference>
<proteinExistence type="predicted"/>
<dbReference type="EMBL" id="RBAN01000002">
    <property type="protein sequence ID" value="RKN55276.1"/>
    <property type="molecule type" value="Genomic_DNA"/>
</dbReference>
<keyword evidence="2" id="KW-1185">Reference proteome</keyword>
<name>A0A3B0A5Z3_9ACTN</name>
<gene>
    <name evidence="1" type="ORF">D7193_11310</name>
</gene>
<dbReference type="RefSeq" id="WP_120779464.1">
    <property type="nucleotide sequence ID" value="NZ_JBHLUP010000002.1"/>
</dbReference>